<dbReference type="PANTHER" id="PTHR33371">
    <property type="entry name" value="INTERMEMBRANE PHOSPHOLIPID TRANSPORT SYSTEM BINDING PROTEIN MLAD-RELATED"/>
    <property type="match status" value="1"/>
</dbReference>
<dbReference type="InterPro" id="IPR052336">
    <property type="entry name" value="MlaD_Phospholipid_Transporter"/>
</dbReference>
<proteinExistence type="predicted"/>
<evidence type="ECO:0000259" key="3">
    <source>
        <dbReference type="Pfam" id="PF02470"/>
    </source>
</evidence>
<dbReference type="AlphaFoldDB" id="A0A0J8TYY1"/>
<keyword evidence="2" id="KW-0812">Transmembrane</keyword>
<sequence>MTRNVGPGPAHRSETTSSASPVAARPGRSFGATSSARPLAGLATVVAIGLIFGLAVALFRGSFTKTEPITLISDRAGLVMNPDAKVKMRGVQVGTVSSIEQRPDGKAVLHLAMNPAQLRLIPGNVQADIASTTVFGAKYVQLVAPENPSSEKLRPGQTLQGDHVTVEMNTVFQQLTNVLNKIDPAKLNETLGALSSAFSGRGEAMGQSLSDFDAVLKKIEPSLPNLTADIESMAAVSRAYGDAAPDLLKTVENTNKLSDSIVAEQQNLDNFLVSSIGLADTGNDVLGGNRQALSTTLNLLAPTTDLLNEYAPGIECGLKGMNYMAKTPPQPEPGVVVNVAFTLGIERYRYPQNLPKVAAKGGPHCMGLPYIGFGNKAKYLVTDTNANPWKYGNQGILLNSDGLKQMLFGPLDGPPRNTMQIGQPG</sequence>
<feature type="region of interest" description="Disordered" evidence="1">
    <location>
        <begin position="1"/>
        <end position="30"/>
    </location>
</feature>
<dbReference type="RefSeq" id="WP_043368462.1">
    <property type="nucleotide sequence ID" value="NZ_AGSZ01000268.1"/>
</dbReference>
<dbReference type="EMBL" id="LFOD01000044">
    <property type="protein sequence ID" value="KMV14558.1"/>
    <property type="molecule type" value="Genomic_DNA"/>
</dbReference>
<dbReference type="InterPro" id="IPR024516">
    <property type="entry name" value="Mce_C"/>
</dbReference>
<dbReference type="InterPro" id="IPR005693">
    <property type="entry name" value="Mce"/>
</dbReference>
<dbReference type="Pfam" id="PF11887">
    <property type="entry name" value="Mce4_CUP1"/>
    <property type="match status" value="1"/>
</dbReference>
<evidence type="ECO:0000259" key="4">
    <source>
        <dbReference type="Pfam" id="PF11887"/>
    </source>
</evidence>
<dbReference type="NCBIfam" id="TIGR00996">
    <property type="entry name" value="Mtu_fam_mce"/>
    <property type="match status" value="1"/>
</dbReference>
<evidence type="ECO:0000313" key="5">
    <source>
        <dbReference type="EMBL" id="KMV14558.1"/>
    </source>
</evidence>
<dbReference type="PANTHER" id="PTHR33371:SF19">
    <property type="entry name" value="MCE-FAMILY PROTEIN MCE4A"/>
    <property type="match status" value="1"/>
</dbReference>
<feature type="domain" description="Mce/MlaD" evidence="3">
    <location>
        <begin position="66"/>
        <end position="144"/>
    </location>
</feature>
<name>A0A0J8TYY1_9MYCO</name>
<feature type="transmembrane region" description="Helical" evidence="2">
    <location>
        <begin position="39"/>
        <end position="59"/>
    </location>
</feature>
<evidence type="ECO:0000313" key="6">
    <source>
        <dbReference type="Proteomes" id="UP000037594"/>
    </source>
</evidence>
<protein>
    <submittedName>
        <fullName evidence="5">MCE-family protein</fullName>
    </submittedName>
</protein>
<dbReference type="GO" id="GO:0005576">
    <property type="term" value="C:extracellular region"/>
    <property type="evidence" value="ECO:0007669"/>
    <property type="project" value="TreeGrafter"/>
</dbReference>
<evidence type="ECO:0000256" key="1">
    <source>
        <dbReference type="SAM" id="MobiDB-lite"/>
    </source>
</evidence>
<gene>
    <name evidence="5" type="ORF">ACT17_29670</name>
</gene>
<feature type="domain" description="Mammalian cell entry C-terminal" evidence="4">
    <location>
        <begin position="149"/>
        <end position="363"/>
    </location>
</feature>
<comment type="caution">
    <text evidence="5">The sequence shown here is derived from an EMBL/GenBank/DDBJ whole genome shotgun (WGS) entry which is preliminary data.</text>
</comment>
<dbReference type="GO" id="GO:0051701">
    <property type="term" value="P:biological process involved in interaction with host"/>
    <property type="evidence" value="ECO:0007669"/>
    <property type="project" value="TreeGrafter"/>
</dbReference>
<organism evidence="5 6">
    <name type="scientific">Mycolicibacterium conceptionense</name>
    <dbReference type="NCBI Taxonomy" id="451644"/>
    <lineage>
        <taxon>Bacteria</taxon>
        <taxon>Bacillati</taxon>
        <taxon>Actinomycetota</taxon>
        <taxon>Actinomycetes</taxon>
        <taxon>Mycobacteriales</taxon>
        <taxon>Mycobacteriaceae</taxon>
        <taxon>Mycolicibacterium</taxon>
    </lineage>
</organism>
<dbReference type="Proteomes" id="UP000037594">
    <property type="component" value="Unassembled WGS sequence"/>
</dbReference>
<keyword evidence="2" id="KW-1133">Transmembrane helix</keyword>
<accession>A0A0J8TYY1</accession>
<reference evidence="5 6" key="1">
    <citation type="submission" date="2015-06" db="EMBL/GenBank/DDBJ databases">
        <title>Genome sequence of Mycobacterium conceptionense strain MLE.</title>
        <authorList>
            <person name="Greninger A.L."/>
            <person name="Cunningham G."/>
            <person name="Chiu C.Y."/>
            <person name="Miller S."/>
        </authorList>
    </citation>
    <scope>NUCLEOTIDE SEQUENCE [LARGE SCALE GENOMIC DNA]</scope>
    <source>
        <strain evidence="5 6">MLE</strain>
    </source>
</reference>
<dbReference type="InterPro" id="IPR003399">
    <property type="entry name" value="Mce/MlaD"/>
</dbReference>
<evidence type="ECO:0000256" key="2">
    <source>
        <dbReference type="SAM" id="Phobius"/>
    </source>
</evidence>
<dbReference type="Pfam" id="PF02470">
    <property type="entry name" value="MlaD"/>
    <property type="match status" value="1"/>
</dbReference>
<dbReference type="PATRIC" id="fig|451644.5.peg.6086"/>
<keyword evidence="2" id="KW-0472">Membrane</keyword>